<feature type="compositionally biased region" description="Low complexity" evidence="1">
    <location>
        <begin position="123"/>
        <end position="136"/>
    </location>
</feature>
<feature type="region of interest" description="Disordered" evidence="1">
    <location>
        <begin position="338"/>
        <end position="367"/>
    </location>
</feature>
<feature type="region of interest" description="Disordered" evidence="1">
    <location>
        <begin position="420"/>
        <end position="447"/>
    </location>
</feature>
<feature type="region of interest" description="Disordered" evidence="1">
    <location>
        <begin position="63"/>
        <end position="181"/>
    </location>
</feature>
<evidence type="ECO:0000313" key="3">
    <source>
        <dbReference type="Proteomes" id="UP000283634"/>
    </source>
</evidence>
<feature type="compositionally biased region" description="Polar residues" evidence="1">
    <location>
        <begin position="234"/>
        <end position="244"/>
    </location>
</feature>
<feature type="compositionally biased region" description="Polar residues" evidence="1">
    <location>
        <begin position="82"/>
        <end position="108"/>
    </location>
</feature>
<dbReference type="GeneID" id="40332371"/>
<sequence length="1092" mass="120929">MLQDRFAHLRVVDSDSDSDDVQLNRYRDVSRPSVTAPRLKEDTFGMLNPAAPAAPAAASFLVPSAAGGKQGPTRATAPAQEQVRSTTGPPSADFTNVPHSIKGSSSLAPSPEKNFPKRRLSNTATTATRRSSASRSVQGGGKPNVQKESLNSTRVIPVVPPPASVSEKSVEASVEAKTPPKSSVKLLQDLRELQEIYELQGSQEPQGINEPRKLHELQEPKATTATAPNVAESGKQTEANSNTVPAEESVTEMEEPRTATSGQVNEELKDAATSSSKPVTSTATGPGDAEVRRVLAEKYWEKTHGFDPCRRGMPLFVALEHSPSKYAQMQFKAEKRNVSKAKPGVVSELGPRQGESEQNTSELERETKFPDEELVVAAREDGFNQEEDAGVAVPAITMSSVALMKNEAAGGARSITQTNEGGEMQQEHATHPSSASGKGSEVNEPNASHKAALMKEGVNELHKTATYVNSEMEDNVGDGPARPTEGNQTFLLEPFEKVQSVPLNNKGSAELPSSAHASGCVESAKTSQSNRRSIKSDVSHSITGIEQRGKLERVPNDDGSWVKQEQLMNGGIMSSSLTEKREAHLLKEGAVPENNETFNKSTEPPHTSGLTVDVLRNYISNSYEEGPRGEHAEGMEYTDSSLYKTCLSPRTNDDGGLWRGRNLPKRYAYPNYCGRGLSTTPGLAIPPFHRRLILDMEEKMQRERRALEHSLNEYTFHPQTSAVMRGRLPQRRNKLTNADLSESPHQSLAVTPRRASSRRIVMEDPRPIFTPEISKLARETQRSNLPYHERLYTTKPTLSRVNAAGVSNDPSQHLSSHMLELIDNSTSPLFHPIISPRARNIENAAPFYQRLYQTKEEMERRRRGSSAGQSPTVPLRQSPRHIKVSQRLLERPTPPRETVMYSFHPEISPQAMSIENRNPFYQRLYQTKEEMEQRRRGSSAGQSPTVPLRQSPRHIKVSQRLLERPTPPRETVMYSFHPEISRRARSMGANGPVHERLYPTKEERSAVLQRQQDRFDELLASFQPSITDRGSRAYKDSGVVRQNAVRRLTEPKEQPRKFVDPSLTFHPFITQKAKNLKTGSSAASSWRISNSN</sequence>
<reference evidence="2 3" key="1">
    <citation type="journal article" date="2018" name="BMC Genomics">
        <title>Genomic comparison of Trypanosoma conorhini and Trypanosoma rangeli to Trypanosoma cruzi strains of high and low virulence.</title>
        <authorList>
            <person name="Bradwell K.R."/>
            <person name="Koparde V.N."/>
            <person name="Matveyev A.V."/>
            <person name="Serrano M.G."/>
            <person name="Alves J.M."/>
            <person name="Parikh H."/>
            <person name="Huang B."/>
            <person name="Lee V."/>
            <person name="Espinosa-Alvarez O."/>
            <person name="Ortiz P.A."/>
            <person name="Costa-Martins A.G."/>
            <person name="Teixeira M.M."/>
            <person name="Buck G.A."/>
        </authorList>
    </citation>
    <scope>NUCLEOTIDE SEQUENCE [LARGE SCALE GENOMIC DNA]</scope>
    <source>
        <strain evidence="2 3">AM80</strain>
    </source>
</reference>
<organism evidence="2 3">
    <name type="scientific">Trypanosoma rangeli</name>
    <dbReference type="NCBI Taxonomy" id="5698"/>
    <lineage>
        <taxon>Eukaryota</taxon>
        <taxon>Discoba</taxon>
        <taxon>Euglenozoa</taxon>
        <taxon>Kinetoplastea</taxon>
        <taxon>Metakinetoplastina</taxon>
        <taxon>Trypanosomatida</taxon>
        <taxon>Trypanosomatidae</taxon>
        <taxon>Trypanosoma</taxon>
        <taxon>Herpetosoma</taxon>
    </lineage>
</organism>
<dbReference type="AlphaFoldDB" id="A0A422N0S4"/>
<dbReference type="OMA" id="MYSFHPE"/>
<dbReference type="RefSeq" id="XP_029234988.1">
    <property type="nucleotide sequence ID" value="XM_029385189.1"/>
</dbReference>
<dbReference type="EMBL" id="MKGL01000412">
    <property type="protein sequence ID" value="RNE99067.1"/>
    <property type="molecule type" value="Genomic_DNA"/>
</dbReference>
<dbReference type="Proteomes" id="UP000283634">
    <property type="component" value="Unassembled WGS sequence"/>
</dbReference>
<evidence type="ECO:0000313" key="2">
    <source>
        <dbReference type="EMBL" id="RNE99067.1"/>
    </source>
</evidence>
<feature type="region of interest" description="Disordered" evidence="1">
    <location>
        <begin position="224"/>
        <end position="286"/>
    </location>
</feature>
<accession>A0A422N0S4</accession>
<feature type="region of interest" description="Disordered" evidence="1">
    <location>
        <begin position="856"/>
        <end position="896"/>
    </location>
</feature>
<gene>
    <name evidence="2" type="ORF">TraAM80_08438</name>
</gene>
<comment type="caution">
    <text evidence="2">The sequence shown here is derived from an EMBL/GenBank/DDBJ whole genome shotgun (WGS) entry which is preliminary data.</text>
</comment>
<feature type="compositionally biased region" description="Low complexity" evidence="1">
    <location>
        <begin position="164"/>
        <end position="177"/>
    </location>
</feature>
<name>A0A422N0S4_TRYRA</name>
<feature type="region of interest" description="Disordered" evidence="1">
    <location>
        <begin position="929"/>
        <end position="954"/>
    </location>
</feature>
<dbReference type="OrthoDB" id="250923at2759"/>
<keyword evidence="3" id="KW-1185">Reference proteome</keyword>
<evidence type="ECO:0000256" key="1">
    <source>
        <dbReference type="SAM" id="MobiDB-lite"/>
    </source>
</evidence>
<protein>
    <submittedName>
        <fullName evidence="2">Uncharacterized protein</fullName>
    </submittedName>
</protein>
<proteinExistence type="predicted"/>
<feature type="compositionally biased region" description="Polar residues" evidence="1">
    <location>
        <begin position="272"/>
        <end position="284"/>
    </location>
</feature>
<dbReference type="VEuPathDB" id="TriTrypDB:TRSC58_02594"/>